<evidence type="ECO:0000259" key="2">
    <source>
        <dbReference type="Pfam" id="PF12697"/>
    </source>
</evidence>
<organism evidence="3 4">
    <name type="scientific">Brassica rapa subsp. trilocularis</name>
    <dbReference type="NCBI Taxonomy" id="1813537"/>
    <lineage>
        <taxon>Eukaryota</taxon>
        <taxon>Viridiplantae</taxon>
        <taxon>Streptophyta</taxon>
        <taxon>Embryophyta</taxon>
        <taxon>Tracheophyta</taxon>
        <taxon>Spermatophyta</taxon>
        <taxon>Magnoliopsida</taxon>
        <taxon>eudicotyledons</taxon>
        <taxon>Gunneridae</taxon>
        <taxon>Pentapetalae</taxon>
        <taxon>rosids</taxon>
        <taxon>malvids</taxon>
        <taxon>Brassicales</taxon>
        <taxon>Brassicaceae</taxon>
        <taxon>Brassiceae</taxon>
        <taxon>Brassica</taxon>
    </lineage>
</organism>
<comment type="caution">
    <text evidence="3">The sequence shown here is derived from an EMBL/GenBank/DDBJ whole genome shotgun (WGS) entry which is preliminary data.</text>
</comment>
<dbReference type="Pfam" id="PF12697">
    <property type="entry name" value="Abhydrolase_6"/>
    <property type="match status" value="1"/>
</dbReference>
<dbReference type="PANTHER" id="PTHR10992:SF1028">
    <property type="entry name" value="METHYLESTERASE 9"/>
    <property type="match status" value="1"/>
</dbReference>
<feature type="region of interest" description="Disordered" evidence="1">
    <location>
        <begin position="1"/>
        <end position="26"/>
    </location>
</feature>
<dbReference type="PANTHER" id="PTHR10992">
    <property type="entry name" value="METHYLESTERASE FAMILY MEMBER"/>
    <property type="match status" value="1"/>
</dbReference>
<sequence>MRNCPQPINEEPHNTTTTTRGRKKNREKMKQYVLVHGGCHGAWCWYKVKPVLEASGHRVTVVDLTASGVNMSRVEEIQSLEDYTKPLLKVLESFGSDDKAILVAHSLGGPSVGLAADMFPSKIAVAVFVTSFMPDITNPPSYTFEKCLESFTEEESSNMEFGTYGTHERPLTSVFLGTKFLAKYMYQLSPVEDFELAKMLVRVGPAITSNLTGTKSLTEEGYGSVARVYVTCGEDKSLTKEFQRWIIENFPVKEVMEIKDADHMPMFSKPLELCDCLFKIANKYA</sequence>
<proteinExistence type="predicted"/>
<dbReference type="Gene3D" id="3.40.50.1820">
    <property type="entry name" value="alpha/beta hydrolase"/>
    <property type="match status" value="1"/>
</dbReference>
<feature type="domain" description="AB hydrolase-1" evidence="2">
    <location>
        <begin position="33"/>
        <end position="273"/>
    </location>
</feature>
<dbReference type="Proteomes" id="UP000823674">
    <property type="component" value="Chromosome A01"/>
</dbReference>
<dbReference type="InterPro" id="IPR000073">
    <property type="entry name" value="AB_hydrolase_1"/>
</dbReference>
<evidence type="ECO:0000256" key="1">
    <source>
        <dbReference type="SAM" id="MobiDB-lite"/>
    </source>
</evidence>
<dbReference type="EMBL" id="JADBGQ010000001">
    <property type="protein sequence ID" value="KAG5412611.1"/>
    <property type="molecule type" value="Genomic_DNA"/>
</dbReference>
<accession>A0ABQ7NR22</accession>
<evidence type="ECO:0000313" key="3">
    <source>
        <dbReference type="EMBL" id="KAG5412611.1"/>
    </source>
</evidence>
<evidence type="ECO:0000313" key="4">
    <source>
        <dbReference type="Proteomes" id="UP000823674"/>
    </source>
</evidence>
<name>A0ABQ7NR22_BRACM</name>
<keyword evidence="4" id="KW-1185">Reference proteome</keyword>
<dbReference type="InterPro" id="IPR045889">
    <property type="entry name" value="MES/HNL"/>
</dbReference>
<gene>
    <name evidence="3" type="primary">A01p002100.1_BraROA</name>
    <name evidence="3" type="ORF">IGI04_000178</name>
</gene>
<protein>
    <recommendedName>
        <fullName evidence="2">AB hydrolase-1 domain-containing protein</fullName>
    </recommendedName>
</protein>
<reference evidence="3 4" key="1">
    <citation type="submission" date="2021-03" db="EMBL/GenBank/DDBJ databases">
        <authorList>
            <person name="King G.J."/>
            <person name="Bancroft I."/>
            <person name="Baten A."/>
            <person name="Bloomfield J."/>
            <person name="Borpatragohain P."/>
            <person name="He Z."/>
            <person name="Irish N."/>
            <person name="Irwin J."/>
            <person name="Liu K."/>
            <person name="Mauleon R.P."/>
            <person name="Moore J."/>
            <person name="Morris R."/>
            <person name="Ostergaard L."/>
            <person name="Wang B."/>
            <person name="Wells R."/>
        </authorList>
    </citation>
    <scope>NUCLEOTIDE SEQUENCE [LARGE SCALE GENOMIC DNA]</scope>
    <source>
        <strain evidence="3">R-o-18</strain>
        <tissue evidence="3">Leaf</tissue>
    </source>
</reference>
<dbReference type="InterPro" id="IPR029058">
    <property type="entry name" value="AB_hydrolase_fold"/>
</dbReference>
<dbReference type="SUPFAM" id="SSF53474">
    <property type="entry name" value="alpha/beta-Hydrolases"/>
    <property type="match status" value="1"/>
</dbReference>